<proteinExistence type="predicted"/>
<evidence type="ECO:0000313" key="3">
    <source>
        <dbReference type="Proteomes" id="UP001146793"/>
    </source>
</evidence>
<dbReference type="Pfam" id="PF00651">
    <property type="entry name" value="BTB"/>
    <property type="match status" value="1"/>
</dbReference>
<evidence type="ECO:0000313" key="2">
    <source>
        <dbReference type="EMBL" id="KAJ3433511.1"/>
    </source>
</evidence>
<sequence>MDYLTRYLCEEVRQATYPNFTWIDTSESYYSKICPFIKELDFYDLFRSKIFCDGKIKKIPVHKFFLEKRLSMEFKKIVKTLENIPKETINIFLNWAYGKTQYPNKEVTSLLSKHFNITDPEDLDFSRTLNNLYNDEESKDFKLLVKINIDGENIEQEKEEFKEIPIHKFVLLARSGLFRNIFQNIKKKYKKINQIKDYTGKSIESLEILIKFFYTNSIKFTADDNQELVIEELADAKEYYQLNPKSTLNELLKK</sequence>
<organism evidence="2 3">
    <name type="scientific">Anaeramoeba flamelloides</name>
    <dbReference type="NCBI Taxonomy" id="1746091"/>
    <lineage>
        <taxon>Eukaryota</taxon>
        <taxon>Metamonada</taxon>
        <taxon>Anaeramoebidae</taxon>
        <taxon>Anaeramoeba</taxon>
    </lineage>
</organism>
<dbReference type="Proteomes" id="UP001146793">
    <property type="component" value="Unassembled WGS sequence"/>
</dbReference>
<dbReference type="InterPro" id="IPR011333">
    <property type="entry name" value="SKP1/BTB/POZ_sf"/>
</dbReference>
<dbReference type="InterPro" id="IPR000210">
    <property type="entry name" value="BTB/POZ_dom"/>
</dbReference>
<reference evidence="2" key="1">
    <citation type="submission" date="2022-08" db="EMBL/GenBank/DDBJ databases">
        <title>Novel sulphate-reducing endosymbionts in the free-living metamonad Anaeramoeba.</title>
        <authorList>
            <person name="Jerlstrom-Hultqvist J."/>
            <person name="Cepicka I."/>
            <person name="Gallot-Lavallee L."/>
            <person name="Salas-Leiva D."/>
            <person name="Curtis B.A."/>
            <person name="Zahonova K."/>
            <person name="Pipaliya S."/>
            <person name="Dacks J."/>
            <person name="Roger A.J."/>
        </authorList>
    </citation>
    <scope>NUCLEOTIDE SEQUENCE</scope>
    <source>
        <strain evidence="2">Busselton2</strain>
    </source>
</reference>
<protein>
    <submittedName>
        <fullName evidence="2">Kelch protein</fullName>
    </submittedName>
</protein>
<dbReference type="CDD" id="cd18186">
    <property type="entry name" value="BTB_POZ_ZBTB_KLHL-like"/>
    <property type="match status" value="1"/>
</dbReference>
<dbReference type="PROSITE" id="PS50097">
    <property type="entry name" value="BTB"/>
    <property type="match status" value="1"/>
</dbReference>
<feature type="domain" description="BTB" evidence="1">
    <location>
        <begin position="139"/>
        <end position="222"/>
    </location>
</feature>
<dbReference type="AlphaFoldDB" id="A0AAV7YXS9"/>
<dbReference type="Gene3D" id="3.30.710.10">
    <property type="entry name" value="Potassium Channel Kv1.1, Chain A"/>
    <property type="match status" value="1"/>
</dbReference>
<accession>A0AAV7YXS9</accession>
<name>A0AAV7YXS9_9EUKA</name>
<gene>
    <name evidence="2" type="ORF">M0812_22472</name>
</gene>
<dbReference type="EMBL" id="JANTQA010000047">
    <property type="protein sequence ID" value="KAJ3433511.1"/>
    <property type="molecule type" value="Genomic_DNA"/>
</dbReference>
<comment type="caution">
    <text evidence="2">The sequence shown here is derived from an EMBL/GenBank/DDBJ whole genome shotgun (WGS) entry which is preliminary data.</text>
</comment>
<evidence type="ECO:0000259" key="1">
    <source>
        <dbReference type="PROSITE" id="PS50097"/>
    </source>
</evidence>
<dbReference type="SUPFAM" id="SSF54695">
    <property type="entry name" value="POZ domain"/>
    <property type="match status" value="1"/>
</dbReference>